<organism evidence="3 4">
    <name type="scientific">Rhodococcus opacus</name>
    <name type="common">Nocardia opaca</name>
    <dbReference type="NCBI Taxonomy" id="37919"/>
    <lineage>
        <taxon>Bacteria</taxon>
        <taxon>Bacillati</taxon>
        <taxon>Actinomycetota</taxon>
        <taxon>Actinomycetes</taxon>
        <taxon>Mycobacteriales</taxon>
        <taxon>Nocardiaceae</taxon>
        <taxon>Rhodococcus</taxon>
    </lineage>
</organism>
<dbReference type="EMBL" id="PUIO01000052">
    <property type="protein sequence ID" value="PQP17928.1"/>
    <property type="molecule type" value="Genomic_DNA"/>
</dbReference>
<dbReference type="Proteomes" id="UP000239290">
    <property type="component" value="Unassembled WGS sequence"/>
</dbReference>
<dbReference type="Pfam" id="PF07364">
    <property type="entry name" value="DUF1485"/>
    <property type="match status" value="1"/>
</dbReference>
<protein>
    <submittedName>
        <fullName evidence="3">Microcystin degradation protein MlrC</fullName>
    </submittedName>
</protein>
<name>A0A2S8IT36_RHOOP</name>
<feature type="domain" description="Microcystin LR degradation protein MlrC C-terminal" evidence="1">
    <location>
        <begin position="302"/>
        <end position="479"/>
    </location>
</feature>
<gene>
    <name evidence="3" type="ORF">C5613_33090</name>
</gene>
<evidence type="ECO:0000259" key="1">
    <source>
        <dbReference type="Pfam" id="PF07171"/>
    </source>
</evidence>
<proteinExistence type="predicted"/>
<dbReference type="InterPro" id="IPR015995">
    <property type="entry name" value="MlrC_N"/>
</dbReference>
<accession>A0A2S8IT36</accession>
<dbReference type="RefSeq" id="WP_105420995.1">
    <property type="nucleotide sequence ID" value="NZ_PUIO01000052.1"/>
</dbReference>
<dbReference type="Pfam" id="PF07171">
    <property type="entry name" value="MlrC_C"/>
    <property type="match status" value="1"/>
</dbReference>
<sequence>MRILVAGFQHETNTFAVGPPASYDSFVNGEGFPALRRGDSVHELEEVNIPMGGFLKEVKSKGITIVPVIWAGASPSAPVTRDTYEKICGEITSAAAVAAPDAIYLDLHGAMVAEHHDDGEGELLTRLRAIVGERVPIVASLDLHANVTARMVENANALVAYRTYPHTDMAETGARAAGLLLRLTAGETLHCVIRRIPFLIPINAGCTFTDPAGLVYEKLGALGGDTSCMSFAAGFPSSDFPECGPTVWGYGSDRADLERAVELLYNEVVGRESEWMVSLQGPSAAVGDAIRIAGASTRPVIIADTQDNPGAGGNANTMGIIRALLDADAERAIVGAICDPDVASAAHAAGPGQPITVALGGQSSIPGDEPLKETFVVERVSDGRCRFGGPMMRGNEIDQGPSACLRIGGVRIVVTTWKSQLFDRNQFRMVGLEPEDSEIVVVKSSVHFRADFQPIAHSILVAKAPGPVAADPSDLPWQRLASGIRIGPLGVPFGGQNLANVTTVGLVVG</sequence>
<evidence type="ECO:0000259" key="2">
    <source>
        <dbReference type="Pfam" id="PF07364"/>
    </source>
</evidence>
<dbReference type="PIRSF" id="PIRSF012702">
    <property type="entry name" value="UCP012702"/>
    <property type="match status" value="1"/>
</dbReference>
<comment type="caution">
    <text evidence="3">The sequence shown here is derived from an EMBL/GenBank/DDBJ whole genome shotgun (WGS) entry which is preliminary data.</text>
</comment>
<feature type="domain" description="Microcystin LR degradation protein MlrC N-terminal" evidence="2">
    <location>
        <begin position="2"/>
        <end position="289"/>
    </location>
</feature>
<evidence type="ECO:0000313" key="3">
    <source>
        <dbReference type="EMBL" id="PQP17928.1"/>
    </source>
</evidence>
<reference evidence="4" key="1">
    <citation type="submission" date="2018-02" db="EMBL/GenBank/DDBJ databases">
        <title>Draft genome sequencing of Rhodococcus opacus KU647198.</title>
        <authorList>
            <person name="Zheng B.-X."/>
        </authorList>
    </citation>
    <scope>NUCLEOTIDE SEQUENCE [LARGE SCALE GENOMIC DNA]</scope>
    <source>
        <strain evidence="4">04-OD7</strain>
    </source>
</reference>
<dbReference type="InterPro" id="IPR010799">
    <property type="entry name" value="MlrC_C"/>
</dbReference>
<dbReference type="AlphaFoldDB" id="A0A2S8IT36"/>
<dbReference type="InterPro" id="IPR009197">
    <property type="entry name" value="MlrC"/>
</dbReference>
<evidence type="ECO:0000313" key="4">
    <source>
        <dbReference type="Proteomes" id="UP000239290"/>
    </source>
</evidence>